<evidence type="ECO:0000256" key="2">
    <source>
        <dbReference type="ARBA" id="ARBA00022679"/>
    </source>
</evidence>
<dbReference type="PANTHER" id="PTHR21367">
    <property type="entry name" value="ARGININE-TRNA-PROTEIN TRANSFERASE 1"/>
    <property type="match status" value="1"/>
</dbReference>
<dbReference type="PATRIC" id="fig|1286631.3.peg.838"/>
<evidence type="ECO:0000313" key="8">
    <source>
        <dbReference type="Proteomes" id="UP000026714"/>
    </source>
</evidence>
<keyword evidence="2 4" id="KW-0808">Transferase</keyword>
<evidence type="ECO:0000259" key="5">
    <source>
        <dbReference type="Pfam" id="PF04376"/>
    </source>
</evidence>
<name>A0A059KQ77_9BURK</name>
<comment type="subcellular location">
    <subcellularLocation>
        <location evidence="4">Cytoplasm</location>
    </subcellularLocation>
</comment>
<evidence type="ECO:0000259" key="6">
    <source>
        <dbReference type="Pfam" id="PF04377"/>
    </source>
</evidence>
<dbReference type="Pfam" id="PF04377">
    <property type="entry name" value="ATE_C"/>
    <property type="match status" value="1"/>
</dbReference>
<dbReference type="PANTHER" id="PTHR21367:SF1">
    <property type="entry name" value="ARGINYL-TRNA--PROTEIN TRANSFERASE 1"/>
    <property type="match status" value="1"/>
</dbReference>
<dbReference type="GO" id="GO:0071596">
    <property type="term" value="P:ubiquitin-dependent protein catabolic process via the N-end rule pathway"/>
    <property type="evidence" value="ECO:0007669"/>
    <property type="project" value="InterPro"/>
</dbReference>
<dbReference type="InterPro" id="IPR007471">
    <property type="entry name" value="N-end_Aminoacyl_Trfase_N"/>
</dbReference>
<dbReference type="RefSeq" id="WP_037478561.1">
    <property type="nucleotide sequence ID" value="NZ_AZRA01000022.1"/>
</dbReference>
<keyword evidence="8" id="KW-1185">Reference proteome</keyword>
<dbReference type="EMBL" id="AZRA01000022">
    <property type="protein sequence ID" value="KDB53571.1"/>
    <property type="molecule type" value="Genomic_DNA"/>
</dbReference>
<evidence type="ECO:0000256" key="1">
    <source>
        <dbReference type="ARBA" id="ARBA00022490"/>
    </source>
</evidence>
<sequence length="247" mass="28052">MTHPQDLPLAELQFYATAPYACSYLADRMARSQVATPSHLINADTYSGLVAAGFRRSGLFTYRPHCDGCRACLPLRIPVNDFRASRSQRRAWRDHADLQVAVTRLRFVPEHYALYLKYQTARHSGGGMDQDSVDQYTQFLLQSRVNSRLVEFRAPPQADGRPGALKMVSILDVLNDGLSAVYTFYDPDDAGASYGTFNVMWQIEQARGLNLPHVYLGYWIESSAKMAYKERFRPHELLSAGHWIRRG</sequence>
<proteinExistence type="inferred from homology"/>
<dbReference type="InterPro" id="IPR016181">
    <property type="entry name" value="Acyl_CoA_acyltransferase"/>
</dbReference>
<dbReference type="GO" id="GO:0004057">
    <property type="term" value="F:arginyl-tRNA--protein transferase activity"/>
    <property type="evidence" value="ECO:0007669"/>
    <property type="project" value="InterPro"/>
</dbReference>
<protein>
    <recommendedName>
        <fullName evidence="4">Aspartate/glutamate leucyltransferase</fullName>
        <ecNumber evidence="4">2.3.2.29</ecNumber>
    </recommendedName>
</protein>
<dbReference type="AlphaFoldDB" id="A0A059KQ77"/>
<dbReference type="InterPro" id="IPR017138">
    <property type="entry name" value="Asp_Glu_LeuTrfase"/>
</dbReference>
<comment type="similarity">
    <text evidence="4">Belongs to the R-transferase family. Bpt subfamily.</text>
</comment>
<comment type="catalytic activity">
    <reaction evidence="4">
        <text>N-terminal L-aspartyl-[protein] + L-leucyl-tRNA(Leu) = N-terminal L-leucyl-L-aspartyl-[protein] + tRNA(Leu) + H(+)</text>
        <dbReference type="Rhea" id="RHEA:50420"/>
        <dbReference type="Rhea" id="RHEA-COMP:9613"/>
        <dbReference type="Rhea" id="RHEA-COMP:9622"/>
        <dbReference type="Rhea" id="RHEA-COMP:12669"/>
        <dbReference type="Rhea" id="RHEA-COMP:12674"/>
        <dbReference type="ChEBI" id="CHEBI:15378"/>
        <dbReference type="ChEBI" id="CHEBI:64720"/>
        <dbReference type="ChEBI" id="CHEBI:78442"/>
        <dbReference type="ChEBI" id="CHEBI:78494"/>
        <dbReference type="ChEBI" id="CHEBI:133042"/>
        <dbReference type="EC" id="2.3.2.29"/>
    </reaction>
</comment>
<organism evidence="7 8">
    <name type="scientific">Sphaerotilus natans subsp. natans DSM 6575</name>
    <dbReference type="NCBI Taxonomy" id="1286631"/>
    <lineage>
        <taxon>Bacteria</taxon>
        <taxon>Pseudomonadati</taxon>
        <taxon>Pseudomonadota</taxon>
        <taxon>Betaproteobacteria</taxon>
        <taxon>Burkholderiales</taxon>
        <taxon>Sphaerotilaceae</taxon>
        <taxon>Sphaerotilus</taxon>
    </lineage>
</organism>
<accession>A0A059KQ77</accession>
<gene>
    <name evidence="4" type="primary">bpt</name>
    <name evidence="7" type="ORF">X805_08490</name>
</gene>
<dbReference type="NCBIfam" id="NF002341">
    <property type="entry name" value="PRK01305.1-1"/>
    <property type="match status" value="1"/>
</dbReference>
<evidence type="ECO:0000313" key="7">
    <source>
        <dbReference type="EMBL" id="KDB53571.1"/>
    </source>
</evidence>
<keyword evidence="1 4" id="KW-0963">Cytoplasm</keyword>
<evidence type="ECO:0000256" key="4">
    <source>
        <dbReference type="HAMAP-Rule" id="MF_00689"/>
    </source>
</evidence>
<evidence type="ECO:0000256" key="3">
    <source>
        <dbReference type="ARBA" id="ARBA00023315"/>
    </source>
</evidence>
<dbReference type="NCBIfam" id="NF002342">
    <property type="entry name" value="PRK01305.1-3"/>
    <property type="match status" value="1"/>
</dbReference>
<dbReference type="Pfam" id="PF04376">
    <property type="entry name" value="ATE_N"/>
    <property type="match status" value="1"/>
</dbReference>
<dbReference type="NCBIfam" id="NF002346">
    <property type="entry name" value="PRK01305.2-3"/>
    <property type="match status" value="1"/>
</dbReference>
<dbReference type="EC" id="2.3.2.29" evidence="4"/>
<dbReference type="Proteomes" id="UP000026714">
    <property type="component" value="Unassembled WGS sequence"/>
</dbReference>
<feature type="domain" description="N-end rule aminoacyl transferase C-terminal" evidence="6">
    <location>
        <begin position="110"/>
        <end position="238"/>
    </location>
</feature>
<dbReference type="GO" id="GO:0008914">
    <property type="term" value="F:leucyl-tRNA--protein transferase activity"/>
    <property type="evidence" value="ECO:0007669"/>
    <property type="project" value="UniProtKB-UniRule"/>
</dbReference>
<keyword evidence="3 4" id="KW-0012">Acyltransferase</keyword>
<dbReference type="STRING" id="34103.SAMN05421778_12635"/>
<comment type="caution">
    <text evidence="7">The sequence shown here is derived from an EMBL/GenBank/DDBJ whole genome shotgun (WGS) entry which is preliminary data.</text>
</comment>
<dbReference type="InterPro" id="IPR030700">
    <property type="entry name" value="N-end_Aminoacyl_Trfase"/>
</dbReference>
<dbReference type="InterPro" id="IPR007472">
    <property type="entry name" value="N-end_Aminoacyl_Trfase_C"/>
</dbReference>
<dbReference type="PIRSF" id="PIRSF037208">
    <property type="entry name" value="ATE_pro_prd"/>
    <property type="match status" value="1"/>
</dbReference>
<dbReference type="eggNOG" id="COG2935">
    <property type="taxonomic scope" value="Bacteria"/>
</dbReference>
<feature type="domain" description="N-end aminoacyl transferase N-terminal" evidence="5">
    <location>
        <begin position="21"/>
        <end position="90"/>
    </location>
</feature>
<dbReference type="GO" id="GO:0005737">
    <property type="term" value="C:cytoplasm"/>
    <property type="evidence" value="ECO:0007669"/>
    <property type="project" value="UniProtKB-SubCell"/>
</dbReference>
<comment type="function">
    <text evidence="4">Functions in the N-end rule pathway of protein degradation where it conjugates Leu from its aminoacyl-tRNA to the N-termini of proteins containing an N-terminal aspartate or glutamate.</text>
</comment>
<comment type="catalytic activity">
    <reaction evidence="4">
        <text>N-terminal L-glutamyl-[protein] + L-leucyl-tRNA(Leu) = N-terminal L-leucyl-L-glutamyl-[protein] + tRNA(Leu) + H(+)</text>
        <dbReference type="Rhea" id="RHEA:50412"/>
        <dbReference type="Rhea" id="RHEA-COMP:9613"/>
        <dbReference type="Rhea" id="RHEA-COMP:9622"/>
        <dbReference type="Rhea" id="RHEA-COMP:12664"/>
        <dbReference type="Rhea" id="RHEA-COMP:12668"/>
        <dbReference type="ChEBI" id="CHEBI:15378"/>
        <dbReference type="ChEBI" id="CHEBI:64721"/>
        <dbReference type="ChEBI" id="CHEBI:78442"/>
        <dbReference type="ChEBI" id="CHEBI:78494"/>
        <dbReference type="ChEBI" id="CHEBI:133041"/>
        <dbReference type="EC" id="2.3.2.29"/>
    </reaction>
</comment>
<reference evidence="7 8" key="1">
    <citation type="journal article" date="2014" name="FEMS Microbiol. Ecol.">
        <title>Sphaerotilus natans encrusted with nanoball-shaped Fe(III) oxide minerals formed by nitrate-reducing mixotrophic Fe(II) oxidation.</title>
        <authorList>
            <person name="Park S."/>
            <person name="Kim D.H."/>
            <person name="Lee J.H."/>
            <person name="Hur H.G."/>
        </authorList>
    </citation>
    <scope>NUCLEOTIDE SEQUENCE [LARGE SCALE GENOMIC DNA]</scope>
    <source>
        <strain evidence="7 8">DSM 6575</strain>
    </source>
</reference>
<dbReference type="SUPFAM" id="SSF55729">
    <property type="entry name" value="Acyl-CoA N-acyltransferases (Nat)"/>
    <property type="match status" value="1"/>
</dbReference>
<dbReference type="HAMAP" id="MF_00689">
    <property type="entry name" value="Bpt"/>
    <property type="match status" value="1"/>
</dbReference>